<dbReference type="InterPro" id="IPR045095">
    <property type="entry name" value="ACDP"/>
</dbReference>
<evidence type="ECO:0000259" key="11">
    <source>
        <dbReference type="PROSITE" id="PS51846"/>
    </source>
</evidence>
<evidence type="ECO:0008006" key="13">
    <source>
        <dbReference type="Google" id="ProtNLM"/>
    </source>
</evidence>
<evidence type="ECO:0000256" key="4">
    <source>
        <dbReference type="ARBA" id="ARBA00022989"/>
    </source>
</evidence>
<proteinExistence type="predicted"/>
<name>A0A7S1XBV1_9RHOD</name>
<protein>
    <recommendedName>
        <fullName evidence="13">CNNM transmembrane domain-containing protein</fullName>
    </recommendedName>
</protein>
<evidence type="ECO:0000256" key="8">
    <source>
        <dbReference type="SAM" id="MobiDB-lite"/>
    </source>
</evidence>
<dbReference type="FunFam" id="3.10.580.10:FF:000006">
    <property type="entry name" value="DUF21 and CBS domain protein"/>
    <property type="match status" value="1"/>
</dbReference>
<dbReference type="PANTHER" id="PTHR12064">
    <property type="entry name" value="METAL TRANSPORTER CNNM"/>
    <property type="match status" value="1"/>
</dbReference>
<keyword evidence="3" id="KW-0677">Repeat</keyword>
<dbReference type="InterPro" id="IPR002550">
    <property type="entry name" value="CNNM"/>
</dbReference>
<dbReference type="Pfam" id="PF01595">
    <property type="entry name" value="CNNM"/>
    <property type="match status" value="1"/>
</dbReference>
<evidence type="ECO:0000313" key="12">
    <source>
        <dbReference type="EMBL" id="CAD9227325.1"/>
    </source>
</evidence>
<evidence type="ECO:0000256" key="6">
    <source>
        <dbReference type="PROSITE-ProRule" id="PRU00703"/>
    </source>
</evidence>
<dbReference type="SUPFAM" id="SSF54631">
    <property type="entry name" value="CBS-domain pair"/>
    <property type="match status" value="1"/>
</dbReference>
<feature type="transmembrane region" description="Helical" evidence="9">
    <location>
        <begin position="89"/>
        <end position="106"/>
    </location>
</feature>
<evidence type="ECO:0000256" key="5">
    <source>
        <dbReference type="ARBA" id="ARBA00023136"/>
    </source>
</evidence>
<feature type="region of interest" description="Disordered" evidence="8">
    <location>
        <begin position="532"/>
        <end position="587"/>
    </location>
</feature>
<keyword evidence="5 7" id="KW-0472">Membrane</keyword>
<dbReference type="Gene3D" id="3.10.580.10">
    <property type="entry name" value="CBS-domain"/>
    <property type="match status" value="1"/>
</dbReference>
<sequence>MVQAYEIAVMVLCLMGSALCSGLTLGLLSLDLTELRVYIDCGTPQQQKYAKKIYPIRKRGNQLLVSLLVGNTAVNSALAIVSAELFSGIYGFLVSTVSILYLGEIIPQAVFHRHGLLVGYYTVYLVITLMVITCPIAWPTAKILGWILGEETELRYTRKQIQSLVNIHGSAGTAAEFSRDETAVLGSAMEFWEKTVREVMTPLDKVFMLDATTPLNFETLSLIFYSGHSRVPVFRNTRHNVIGVVFAKDLILLDPDDGIQAQTIMALFNREVPDVPSDLTLGDLLKEFKTGRGHLAIVKDLISSEGKDPFYETIGVVTLEDVIEELIGSEIVDETDVFEDNESQTRVKRKRRFDPTVLNMLDSQRSNRSTLSSNELDVVTSYLTRHLDEFSTNHVTEPVARRMLKHCEVISYTEDLQLAQVLAIPADLEARYLHLANGNDVKKRNTPFKIFVRGEPSSFAVLVLQGRMKLTIGEESFSSEVGPWTLIGRPSLTNPNYIADFTAETLELPCRFVRIERHNYMNARKLTQQARNLRFGPSSPDYDDDNDDDGFMAPPSMRKNQNEFIARTPEQDGENNLNSETQNDGCR</sequence>
<feature type="compositionally biased region" description="Polar residues" evidence="8">
    <location>
        <begin position="574"/>
        <end position="587"/>
    </location>
</feature>
<comment type="subcellular location">
    <subcellularLocation>
        <location evidence="1">Membrane</location>
        <topology evidence="1">Multi-pass membrane protein</topology>
    </subcellularLocation>
</comment>
<feature type="domain" description="CBS" evidence="10">
    <location>
        <begin position="268"/>
        <end position="334"/>
    </location>
</feature>
<accession>A0A7S1XBV1</accession>
<dbReference type="GO" id="GO:0016020">
    <property type="term" value="C:membrane"/>
    <property type="evidence" value="ECO:0007669"/>
    <property type="project" value="UniProtKB-SubCell"/>
</dbReference>
<dbReference type="AlphaFoldDB" id="A0A7S1XBV1"/>
<keyword evidence="6" id="KW-0129">CBS domain</keyword>
<dbReference type="Pfam" id="PF00571">
    <property type="entry name" value="CBS"/>
    <property type="match status" value="1"/>
</dbReference>
<feature type="transmembrane region" description="Helical" evidence="9">
    <location>
        <begin position="118"/>
        <end position="138"/>
    </location>
</feature>
<dbReference type="InterPro" id="IPR018490">
    <property type="entry name" value="cNMP-bd_dom_sf"/>
</dbReference>
<gene>
    <name evidence="12" type="ORF">CCAE0312_LOCUS1579</name>
</gene>
<feature type="transmembrane region" description="Helical" evidence="9">
    <location>
        <begin position="6"/>
        <end position="28"/>
    </location>
</feature>
<evidence type="ECO:0000256" key="9">
    <source>
        <dbReference type="SAM" id="Phobius"/>
    </source>
</evidence>
<evidence type="ECO:0000256" key="3">
    <source>
        <dbReference type="ARBA" id="ARBA00022737"/>
    </source>
</evidence>
<dbReference type="PANTHER" id="PTHR12064:SF94">
    <property type="entry name" value="UNEXTENDED PROTEIN"/>
    <property type="match status" value="1"/>
</dbReference>
<dbReference type="InterPro" id="IPR044751">
    <property type="entry name" value="Ion_transp-like_CBS"/>
</dbReference>
<evidence type="ECO:0000256" key="7">
    <source>
        <dbReference type="PROSITE-ProRule" id="PRU01193"/>
    </source>
</evidence>
<dbReference type="Pfam" id="PF25562">
    <property type="entry name" value="CNBH_CNNM2_C"/>
    <property type="match status" value="1"/>
</dbReference>
<feature type="domain" description="CNNM transmembrane" evidence="11">
    <location>
        <begin position="1"/>
        <end position="181"/>
    </location>
</feature>
<reference evidence="12" key="1">
    <citation type="submission" date="2021-01" db="EMBL/GenBank/DDBJ databases">
        <authorList>
            <person name="Corre E."/>
            <person name="Pelletier E."/>
            <person name="Niang G."/>
            <person name="Scheremetjew M."/>
            <person name="Finn R."/>
            <person name="Kale V."/>
            <person name="Holt S."/>
            <person name="Cochrane G."/>
            <person name="Meng A."/>
            <person name="Brown T."/>
            <person name="Cohen L."/>
        </authorList>
    </citation>
    <scope>NUCLEOTIDE SEQUENCE</scope>
    <source>
        <strain evidence="12">SAG 36.94</strain>
    </source>
</reference>
<feature type="compositionally biased region" description="Acidic residues" evidence="8">
    <location>
        <begin position="541"/>
        <end position="550"/>
    </location>
</feature>
<keyword evidence="2 7" id="KW-0812">Transmembrane</keyword>
<keyword evidence="4 7" id="KW-1133">Transmembrane helix</keyword>
<organism evidence="12">
    <name type="scientific">Compsopogon caeruleus</name>
    <dbReference type="NCBI Taxonomy" id="31354"/>
    <lineage>
        <taxon>Eukaryota</taxon>
        <taxon>Rhodophyta</taxon>
        <taxon>Compsopogonophyceae</taxon>
        <taxon>Compsopogonales</taxon>
        <taxon>Compsopogonaceae</taxon>
        <taxon>Compsopogon</taxon>
    </lineage>
</organism>
<dbReference type="InterPro" id="IPR046342">
    <property type="entry name" value="CBS_dom_sf"/>
</dbReference>
<dbReference type="PROSITE" id="PS51846">
    <property type="entry name" value="CNNM"/>
    <property type="match status" value="1"/>
</dbReference>
<dbReference type="SUPFAM" id="SSF51206">
    <property type="entry name" value="cAMP-binding domain-like"/>
    <property type="match status" value="1"/>
</dbReference>
<dbReference type="EMBL" id="HBGH01002932">
    <property type="protein sequence ID" value="CAD9227325.1"/>
    <property type="molecule type" value="Transcribed_RNA"/>
</dbReference>
<dbReference type="InterPro" id="IPR000644">
    <property type="entry name" value="CBS_dom"/>
</dbReference>
<dbReference type="PROSITE" id="PS51371">
    <property type="entry name" value="CBS"/>
    <property type="match status" value="1"/>
</dbReference>
<evidence type="ECO:0000256" key="1">
    <source>
        <dbReference type="ARBA" id="ARBA00004141"/>
    </source>
</evidence>
<evidence type="ECO:0000256" key="2">
    <source>
        <dbReference type="ARBA" id="ARBA00022692"/>
    </source>
</evidence>
<dbReference type="CDD" id="cd04590">
    <property type="entry name" value="CBS_pair_CorC_HlyC_assoc"/>
    <property type="match status" value="1"/>
</dbReference>
<evidence type="ECO:0000259" key="10">
    <source>
        <dbReference type="PROSITE" id="PS51371"/>
    </source>
</evidence>
<dbReference type="GO" id="GO:0010960">
    <property type="term" value="P:magnesium ion homeostasis"/>
    <property type="evidence" value="ECO:0007669"/>
    <property type="project" value="InterPro"/>
</dbReference>